<dbReference type="EMBL" id="SDRB02001436">
    <property type="protein sequence ID" value="THG21321.1"/>
    <property type="molecule type" value="Genomic_DNA"/>
</dbReference>
<comment type="caution">
    <text evidence="2">The sequence shown here is derived from an EMBL/GenBank/DDBJ whole genome shotgun (WGS) entry which is preliminary data.</text>
</comment>
<accession>A0A4S4EWF3</accession>
<dbReference type="GO" id="GO:0016020">
    <property type="term" value="C:membrane"/>
    <property type="evidence" value="ECO:0007669"/>
    <property type="project" value="TreeGrafter"/>
</dbReference>
<evidence type="ECO:0000313" key="3">
    <source>
        <dbReference type="Proteomes" id="UP000306102"/>
    </source>
</evidence>
<organism evidence="2 3">
    <name type="scientific">Camellia sinensis var. sinensis</name>
    <name type="common">China tea</name>
    <dbReference type="NCBI Taxonomy" id="542762"/>
    <lineage>
        <taxon>Eukaryota</taxon>
        <taxon>Viridiplantae</taxon>
        <taxon>Streptophyta</taxon>
        <taxon>Embryophyta</taxon>
        <taxon>Tracheophyta</taxon>
        <taxon>Spermatophyta</taxon>
        <taxon>Magnoliopsida</taxon>
        <taxon>eudicotyledons</taxon>
        <taxon>Gunneridae</taxon>
        <taxon>Pentapetalae</taxon>
        <taxon>asterids</taxon>
        <taxon>Ericales</taxon>
        <taxon>Theaceae</taxon>
        <taxon>Camellia</taxon>
    </lineage>
</organism>
<dbReference type="Pfam" id="PF08718">
    <property type="entry name" value="GLTP"/>
    <property type="match status" value="1"/>
</dbReference>
<dbReference type="InterPro" id="IPR014830">
    <property type="entry name" value="Glycolipid_transfer_prot_dom"/>
</dbReference>
<dbReference type="InterPro" id="IPR036497">
    <property type="entry name" value="GLTP_sf"/>
</dbReference>
<protein>
    <recommendedName>
        <fullName evidence="1">Glycolipid transfer protein domain-containing protein</fullName>
    </recommendedName>
</protein>
<dbReference type="STRING" id="542762.A0A4S4EWF3"/>
<dbReference type="GO" id="GO:1902388">
    <property type="term" value="F:ceramide 1-phosphate transfer activity"/>
    <property type="evidence" value="ECO:0007669"/>
    <property type="project" value="TreeGrafter"/>
</dbReference>
<reference evidence="2 3" key="1">
    <citation type="journal article" date="2018" name="Proc. Natl. Acad. Sci. U.S.A.">
        <title>Draft genome sequence of Camellia sinensis var. sinensis provides insights into the evolution of the tea genome and tea quality.</title>
        <authorList>
            <person name="Wei C."/>
            <person name="Yang H."/>
            <person name="Wang S."/>
            <person name="Zhao J."/>
            <person name="Liu C."/>
            <person name="Gao L."/>
            <person name="Xia E."/>
            <person name="Lu Y."/>
            <person name="Tai Y."/>
            <person name="She G."/>
            <person name="Sun J."/>
            <person name="Cao H."/>
            <person name="Tong W."/>
            <person name="Gao Q."/>
            <person name="Li Y."/>
            <person name="Deng W."/>
            <person name="Jiang X."/>
            <person name="Wang W."/>
            <person name="Chen Q."/>
            <person name="Zhang S."/>
            <person name="Li H."/>
            <person name="Wu J."/>
            <person name="Wang P."/>
            <person name="Li P."/>
            <person name="Shi C."/>
            <person name="Zheng F."/>
            <person name="Jian J."/>
            <person name="Huang B."/>
            <person name="Shan D."/>
            <person name="Shi M."/>
            <person name="Fang C."/>
            <person name="Yue Y."/>
            <person name="Li F."/>
            <person name="Li D."/>
            <person name="Wei S."/>
            <person name="Han B."/>
            <person name="Jiang C."/>
            <person name="Yin Y."/>
            <person name="Xia T."/>
            <person name="Zhang Z."/>
            <person name="Bennetzen J.L."/>
            <person name="Zhao S."/>
            <person name="Wan X."/>
        </authorList>
    </citation>
    <scope>NUCLEOTIDE SEQUENCE [LARGE SCALE GENOMIC DNA]</scope>
    <source>
        <strain evidence="3">cv. Shuchazao</strain>
        <tissue evidence="2">Leaf</tissue>
    </source>
</reference>
<keyword evidence="3" id="KW-1185">Reference proteome</keyword>
<name>A0A4S4EWF3_CAMSN</name>
<proteinExistence type="predicted"/>
<dbReference type="GO" id="GO:1902387">
    <property type="term" value="F:ceramide 1-phosphate binding"/>
    <property type="evidence" value="ECO:0007669"/>
    <property type="project" value="TreeGrafter"/>
</dbReference>
<dbReference type="Proteomes" id="UP000306102">
    <property type="component" value="Unassembled WGS sequence"/>
</dbReference>
<gene>
    <name evidence="2" type="ORF">TEA_010509</name>
</gene>
<dbReference type="SUPFAM" id="SSF110004">
    <property type="entry name" value="Glycolipid transfer protein, GLTP"/>
    <property type="match status" value="1"/>
</dbReference>
<evidence type="ECO:0000313" key="2">
    <source>
        <dbReference type="EMBL" id="THG21321.1"/>
    </source>
</evidence>
<dbReference type="AlphaFoldDB" id="A0A4S4EWF3"/>
<dbReference type="PANTHER" id="PTHR10219:SF34">
    <property type="entry name" value="GLYCOLIPID TRANSFER PROTEIN 3"/>
    <property type="match status" value="1"/>
</dbReference>
<evidence type="ECO:0000259" key="1">
    <source>
        <dbReference type="Pfam" id="PF08718"/>
    </source>
</evidence>
<dbReference type="PANTHER" id="PTHR10219">
    <property type="entry name" value="GLYCOLIPID TRANSFER PROTEIN-RELATED"/>
    <property type="match status" value="1"/>
</dbReference>
<feature type="domain" description="Glycolipid transfer protein" evidence="1">
    <location>
        <begin position="53"/>
        <end position="157"/>
    </location>
</feature>
<dbReference type="Gene3D" id="1.10.3520.10">
    <property type="entry name" value="Glycolipid transfer protein"/>
    <property type="match status" value="1"/>
</dbReference>
<dbReference type="GO" id="GO:0005829">
    <property type="term" value="C:cytosol"/>
    <property type="evidence" value="ECO:0007669"/>
    <property type="project" value="TreeGrafter"/>
</dbReference>
<sequence length="200" mass="22580">MKRRREMEKGSELRSAIEELSMVVVKVKPGGDDHNDAVAHIPTQPFLFVCNLRLEKMHESDPSVHSSMVEILKKEASEGNARKSTSCSRAFVWLTRALDFTVALLRLLVKDFGQSMEQAVEEAYTITLRPWHGWISATAYRVALKLVPDNKTFIGVLVAKDKDLNMLKEEMQALISLLVPLLEQCHSVLISYGLDRIKST</sequence>